<evidence type="ECO:0000313" key="5">
    <source>
        <dbReference type="WBParaSite" id="SPAL_0001460800.2"/>
    </source>
</evidence>
<keyword evidence="4" id="KW-1185">Reference proteome</keyword>
<feature type="transmembrane region" description="Helical" evidence="2">
    <location>
        <begin position="618"/>
        <end position="641"/>
    </location>
</feature>
<keyword evidence="2" id="KW-0472">Membrane</keyword>
<name>A0A0N5C9M9_STREA</name>
<accession>A0A0N5C9M9</accession>
<evidence type="ECO:0000256" key="1">
    <source>
        <dbReference type="SAM" id="MobiDB-lite"/>
    </source>
</evidence>
<dbReference type="AlphaFoldDB" id="A0A0N5C9M9"/>
<feature type="compositionally biased region" description="Low complexity" evidence="1">
    <location>
        <begin position="659"/>
        <end position="725"/>
    </location>
</feature>
<evidence type="ECO:0000256" key="3">
    <source>
        <dbReference type="SAM" id="SignalP"/>
    </source>
</evidence>
<feature type="chain" id="PRO_5005895576" evidence="3">
    <location>
        <begin position="19"/>
        <end position="738"/>
    </location>
</feature>
<reference evidence="5" key="1">
    <citation type="submission" date="2017-02" db="UniProtKB">
        <authorList>
            <consortium name="WormBaseParasite"/>
        </authorList>
    </citation>
    <scope>IDENTIFICATION</scope>
</reference>
<dbReference type="WBParaSite" id="SPAL_0001460800.2">
    <property type="protein sequence ID" value="SPAL_0001460800.2"/>
    <property type="gene ID" value="SPAL_0001460800"/>
</dbReference>
<keyword evidence="2" id="KW-0812">Transmembrane</keyword>
<protein>
    <submittedName>
        <fullName evidence="5">EGF-like domain-containing protein</fullName>
    </submittedName>
</protein>
<proteinExistence type="predicted"/>
<evidence type="ECO:0000313" key="4">
    <source>
        <dbReference type="Proteomes" id="UP000046392"/>
    </source>
</evidence>
<feature type="signal peptide" evidence="3">
    <location>
        <begin position="1"/>
        <end position="18"/>
    </location>
</feature>
<feature type="region of interest" description="Disordered" evidence="1">
    <location>
        <begin position="659"/>
        <end position="738"/>
    </location>
</feature>
<keyword evidence="2" id="KW-1133">Transmembrane helix</keyword>
<sequence>MLVKFLPILLFIFKDINSQHDDYQEIRIQENNCPMQVYGTEKKVTLNFNTLKKYDTDKKKHENVNFNEIRIFHLDWDEIKSTSSHTNLLCGLTVYRNNNSEKNFDISYSTGFYKGHKLDDIDFPIYCNIQQCDLGLVFFDRTKNSTILNKVEKIYTVDYAVLMVVKSSDNKMLLGTKTHDKVNIRISICPYINWVHEKGLLQFIPEEYIKDNGYFEVEDGKAHIVVPFYKKNENSDEFICGKLKQPTMPDILVGFKLKEKPKNATIGVDINPLEDKLICQTGDQITKHFHFGYLEKDTNYMSERIMETIEVREIINPKYNFYAGQKIYIYESKDILEAMKNEYDHLRLKDPIIRRRVLCIRNLKKGIKANILPSIGSVDSIKKNERLNIFYRLIQSEDLNRKSPFRCLSKVDGKNKAHMEEFYSRTAKFSIKSEEDPNIVYTSSKDEIVFTNKEIQNYGSYRCKESDAINLFDKNYITMDKVYYLPYEGAEMKFVESHVDDTYQSDIGCNKQYGTFGVIKKITIKFGQNVSDPITIEDFSNSTDTIDIKEGKIIYKPSKNILGVTVECTYTTPAETTFYTTKTFIIGKTQGTETENGTGKSITKEKVVNQVKNNSTPWVIGLAVTVVLFCIIVTVVAYLIVRRIKKRRAEDSLSLSSYSGVSTLSKSSSKGSRSMSGSKGRTNGGSKSSSKSTASKTAKSGKGSITASRSSNVTRNSKSSTSTNRGKNYYKNVKLAAM</sequence>
<keyword evidence="3" id="KW-0732">Signal</keyword>
<organism evidence="4 5">
    <name type="scientific">Strongyloides papillosus</name>
    <name type="common">Intestinal threadworm</name>
    <dbReference type="NCBI Taxonomy" id="174720"/>
    <lineage>
        <taxon>Eukaryota</taxon>
        <taxon>Metazoa</taxon>
        <taxon>Ecdysozoa</taxon>
        <taxon>Nematoda</taxon>
        <taxon>Chromadorea</taxon>
        <taxon>Rhabditida</taxon>
        <taxon>Tylenchina</taxon>
        <taxon>Panagrolaimomorpha</taxon>
        <taxon>Strongyloidoidea</taxon>
        <taxon>Strongyloididae</taxon>
        <taxon>Strongyloides</taxon>
    </lineage>
</organism>
<dbReference type="Proteomes" id="UP000046392">
    <property type="component" value="Unplaced"/>
</dbReference>
<evidence type="ECO:0000256" key="2">
    <source>
        <dbReference type="SAM" id="Phobius"/>
    </source>
</evidence>